<dbReference type="SUPFAM" id="SSF48371">
    <property type="entry name" value="ARM repeat"/>
    <property type="match status" value="1"/>
</dbReference>
<evidence type="ECO:0000259" key="10">
    <source>
        <dbReference type="Pfam" id="PF24598"/>
    </source>
</evidence>
<dbReference type="PANTHER" id="PTHR14042">
    <property type="entry name" value="DOPEY-RELATED"/>
    <property type="match status" value="1"/>
</dbReference>
<evidence type="ECO:0000259" key="9">
    <source>
        <dbReference type="Pfam" id="PF24597"/>
    </source>
</evidence>
<dbReference type="GO" id="GO:0000139">
    <property type="term" value="C:Golgi membrane"/>
    <property type="evidence" value="ECO:0007669"/>
    <property type="project" value="UniProtKB-SubCell"/>
</dbReference>
<dbReference type="STRING" id="109895.A0A507E979"/>
<dbReference type="GO" id="GO:0005802">
    <property type="term" value="C:trans-Golgi network"/>
    <property type="evidence" value="ECO:0007669"/>
    <property type="project" value="TreeGrafter"/>
</dbReference>
<evidence type="ECO:0000259" key="8">
    <source>
        <dbReference type="Pfam" id="PF04118"/>
    </source>
</evidence>
<accession>A0A507E979</accession>
<reference evidence="11 12" key="1">
    <citation type="journal article" date="2019" name="Sci. Rep.">
        <title>Comparative genomics of chytrid fungi reveal insights into the obligate biotrophic and pathogenic lifestyle of Synchytrium endobioticum.</title>
        <authorList>
            <person name="van de Vossenberg B.T.L.H."/>
            <person name="Warris S."/>
            <person name="Nguyen H.D.T."/>
            <person name="van Gent-Pelzer M.P.E."/>
            <person name="Joly D.L."/>
            <person name="van de Geest H.C."/>
            <person name="Bonants P.J.M."/>
            <person name="Smith D.S."/>
            <person name="Levesque C.A."/>
            <person name="van der Lee T.A.J."/>
        </authorList>
    </citation>
    <scope>NUCLEOTIDE SEQUENCE [LARGE SCALE GENOMIC DNA]</scope>
    <source>
        <strain evidence="11 12">CBS 809.83</strain>
    </source>
</reference>
<keyword evidence="4" id="KW-0333">Golgi apparatus</keyword>
<feature type="domain" description="DOP1-like C-terminal" evidence="10">
    <location>
        <begin position="1298"/>
        <end position="1784"/>
    </location>
</feature>
<dbReference type="GO" id="GO:0006895">
    <property type="term" value="P:Golgi to endosome transport"/>
    <property type="evidence" value="ECO:0007669"/>
    <property type="project" value="InterPro"/>
</dbReference>
<proteinExistence type="inferred from homology"/>
<dbReference type="InterPro" id="IPR016024">
    <property type="entry name" value="ARM-type_fold"/>
</dbReference>
<dbReference type="InterPro" id="IPR056458">
    <property type="entry name" value="TPR_DOP1_M"/>
</dbReference>
<evidence type="ECO:0000256" key="4">
    <source>
        <dbReference type="ARBA" id="ARBA00023034"/>
    </source>
</evidence>
<dbReference type="InterPro" id="IPR007249">
    <property type="entry name" value="DOP1_N"/>
</dbReference>
<evidence type="ECO:0000256" key="1">
    <source>
        <dbReference type="ARBA" id="ARBA00004395"/>
    </source>
</evidence>
<dbReference type="PANTHER" id="PTHR14042:SF24">
    <property type="entry name" value="PROTEIN DOPEY-1 HOMOLOG"/>
    <property type="match status" value="1"/>
</dbReference>
<dbReference type="GO" id="GO:0015031">
    <property type="term" value="P:protein transport"/>
    <property type="evidence" value="ECO:0007669"/>
    <property type="project" value="UniProtKB-KW"/>
</dbReference>
<gene>
    <name evidence="11" type="ORF">PhCBS80983_g01815</name>
</gene>
<evidence type="ECO:0000313" key="11">
    <source>
        <dbReference type="EMBL" id="TPX60422.1"/>
    </source>
</evidence>
<feature type="region of interest" description="Disordered" evidence="7">
    <location>
        <begin position="1033"/>
        <end position="1062"/>
    </location>
</feature>
<evidence type="ECO:0000256" key="2">
    <source>
        <dbReference type="ARBA" id="ARBA00022448"/>
    </source>
</evidence>
<dbReference type="GO" id="GO:0005768">
    <property type="term" value="C:endosome"/>
    <property type="evidence" value="ECO:0007669"/>
    <property type="project" value="TreeGrafter"/>
</dbReference>
<dbReference type="Pfam" id="PF04118">
    <property type="entry name" value="Dopey_N"/>
    <property type="match status" value="1"/>
</dbReference>
<protein>
    <submittedName>
        <fullName evidence="11">Uncharacterized protein</fullName>
    </submittedName>
</protein>
<evidence type="ECO:0000256" key="3">
    <source>
        <dbReference type="ARBA" id="ARBA00022927"/>
    </source>
</evidence>
<keyword evidence="2" id="KW-0813">Transport</keyword>
<keyword evidence="5" id="KW-0472">Membrane</keyword>
<dbReference type="EMBL" id="QEAQ01000015">
    <property type="protein sequence ID" value="TPX60422.1"/>
    <property type="molecule type" value="Genomic_DNA"/>
</dbReference>
<feature type="domain" description="DOP1-like middle TPR" evidence="9">
    <location>
        <begin position="351"/>
        <end position="475"/>
    </location>
</feature>
<keyword evidence="3" id="KW-0653">Protein transport</keyword>
<dbReference type="GO" id="GO:0005829">
    <property type="term" value="C:cytosol"/>
    <property type="evidence" value="ECO:0007669"/>
    <property type="project" value="GOC"/>
</dbReference>
<comment type="subcellular location">
    <subcellularLocation>
        <location evidence="1">Golgi apparatus membrane</location>
        <topology evidence="1">Peripheral membrane protein</topology>
    </subcellularLocation>
</comment>
<evidence type="ECO:0000256" key="5">
    <source>
        <dbReference type="ARBA" id="ARBA00023136"/>
    </source>
</evidence>
<dbReference type="Pfam" id="PF24597">
    <property type="entry name" value="TPR_DOP1_M"/>
    <property type="match status" value="1"/>
</dbReference>
<organism evidence="11 12">
    <name type="scientific">Powellomyces hirtus</name>
    <dbReference type="NCBI Taxonomy" id="109895"/>
    <lineage>
        <taxon>Eukaryota</taxon>
        <taxon>Fungi</taxon>
        <taxon>Fungi incertae sedis</taxon>
        <taxon>Chytridiomycota</taxon>
        <taxon>Chytridiomycota incertae sedis</taxon>
        <taxon>Chytridiomycetes</taxon>
        <taxon>Spizellomycetales</taxon>
        <taxon>Powellomycetaceae</taxon>
        <taxon>Powellomyces</taxon>
    </lineage>
</organism>
<comment type="similarity">
    <text evidence="6">Belongs to the DOP1 family.</text>
</comment>
<keyword evidence="12" id="KW-1185">Reference proteome</keyword>
<dbReference type="InterPro" id="IPR056457">
    <property type="entry name" value="DOP1_C"/>
</dbReference>
<comment type="caution">
    <text evidence="11">The sequence shown here is derived from an EMBL/GenBank/DDBJ whole genome shotgun (WGS) entry which is preliminary data.</text>
</comment>
<feature type="region of interest" description="Disordered" evidence="7">
    <location>
        <begin position="1"/>
        <end position="36"/>
    </location>
</feature>
<dbReference type="Pfam" id="PF24598">
    <property type="entry name" value="DOP1_C"/>
    <property type="match status" value="1"/>
</dbReference>
<dbReference type="Proteomes" id="UP000318582">
    <property type="component" value="Unassembled WGS sequence"/>
</dbReference>
<name>A0A507E979_9FUNG</name>
<evidence type="ECO:0000313" key="12">
    <source>
        <dbReference type="Proteomes" id="UP000318582"/>
    </source>
</evidence>
<evidence type="ECO:0000256" key="7">
    <source>
        <dbReference type="SAM" id="MobiDB-lite"/>
    </source>
</evidence>
<sequence length="1879" mass="209802">MADSVGLPNDSSGIRCSGSTEFGPTTTTDSAESLSAHDLQRDPKYRRYVQAVDKILQSFDTISEWADVIGFLTRLAKTLQAYPMHTVIPRKLVLSKRLAQCLNPALPAGVHQKTIEIYAIILEASGSSQMAEDLPLWSHGLFPFLQNSTTTLKPLVLGIYEKFYLPLGPRLKSCLKGLILAILPVLEEENGEFFSRGISLLDSLSSSVGQGYFYHCLWLSLISTPHLRLAAVNYLLKRMPKLSSAEDVAVVLGNETGLLARALSAVLTDEIALVQRGGLELLVVHFPLKYGLYQDSDLTLVLQAAVSVVLRKDMSLNRRLYAWLLDSSEGTKLSDKTRQDLALALKSIFYITDDDANQLAKPYKILISLLDKSEVGQPLLQDTLVDIVWSLREHTLHSDNRASELMQTAIMFMDMVDPSLIFKQCYNIIHNITSRGLEGIEGCQVIEFMITEFKWHDEETQRLHFPFLYKAIVAHLLALPCLSTSLAIVPTLLRLSNLIGAVLNVEVLSHSWPLHDFIDATAEMVTQTNSLTEIEVSPAVSKTEPRNEEGVNSESQQILSNIDTFYTFADNREALVVRFHNSSQRVGKHVMQSAFYDLLQLLPDIICLMLLEQTQGLASDNARFIRDTQSSFIELTEAICTLSANLDPLNREQQFEAQALNGGSPISPFVLSAEPPIWLGPLMTLCYKTVTFPILNAALTCLLSLFSSMRYPIPRPVEFHMNVRSAVVKLWDCLSPDHIAYQSRAVELLWLLSDVSSPYIVEEVIAQLMSTGSSTEQLRNFDRFGVFWRLSENNGHETNVAFSRPLFLLLDALRSRDLTIRRGGETWLRNYVATYTRIVDPLVDVLLHESIHRRASITHVDGEEINIYQYLTPFNEAQADYAFKALLGAVRFGDRDFLKSIWTATVKRNDFLKAIQWVDQEYHVSSQRLTYGELLMILSLRYIESEQRAVPGNAAHGAFNESIQIHAAEFLQVILTRSDHMNYHLLVVTQNIAIRKLLLCIAMGRLDLQPMLLEVLHAITALIGPQRALQEVGAKPRKSDAGTRDIPSSPAKSPAGNSSGNLQQALEAESSACCEQDAFVLLHGLQKMVSSCLGENTGDRDASKGLQPTGGGLRFLTGYVASVFGGDEKGGEGETAQQKMQETVLNMLPRIFRILQELSIMFEGKEERPNFANPSADKASQNSGTSAASFSHVQERIWYRVRRFLNAAYKVHPVDTLESLVEVWIAEIKGNDEKDGTMPRVTIDMIESIDGSGPRPIVNTIVEIIRERVLADASPQRGQIKRAIHKSRTLSDVSLILFLEKYANFWMPAEGFSETWPGVAALARDACTQTANYRHLYLPILKVVSVYILELAALQSPEEKRMHREAEELYQKVCDYCTLIAGKAFDQGLWRKTAQTPDLAPEPEAPGKQSLDGQNLDLGLPEVERRSAKDTDEANVHEIISYFASHAVPKVRQFLHDQDKMLVLLSNMVYYIITPHFRNKQSSIKSRLNPTLELLSAMAKVPGAQKAWRREAWDGFLDPKFFEMGLPASRSWQTIVQAILSSDKEKVAEIIGRISAVPSTTIFMSKEQETMIRAQSVRRLSFAIFSGPTDQYVPKLPSIQEKLVDIFKSGSGPMVVEAYLCLRVLLCRVTSHHLSNFWPTILTELIQTIERHVVSSDADKTADTAAFLAACKFLDMVLVLQIEAFQWHQWIFVTESLESLPDSRTITNRPIALIDKLHLSWSGGPPDSISNLSSKHTDGMRYDKTANSVPKQRPILLMRTISDKRELEPFFSSISRQVYQSTYALAKPDLEFLETMLEGELLIVDESAAAAAAAAAAATVGAGGQRETAMHLSSSLLDPSSIAEPLPKVASPQFRNLTLRRDKLVMPPSSPPPPPDMYI</sequence>
<feature type="compositionally biased region" description="Polar residues" evidence="7">
    <location>
        <begin position="9"/>
        <end position="33"/>
    </location>
</feature>
<dbReference type="InterPro" id="IPR040314">
    <property type="entry name" value="DOP1"/>
</dbReference>
<feature type="domain" description="DOP1 N-terminal" evidence="8">
    <location>
        <begin position="42"/>
        <end position="328"/>
    </location>
</feature>
<evidence type="ECO:0000256" key="6">
    <source>
        <dbReference type="ARBA" id="ARBA00046326"/>
    </source>
</evidence>